<dbReference type="InterPro" id="IPR004676">
    <property type="entry name" value="Cd-R_transporter"/>
</dbReference>
<dbReference type="EMBL" id="AZDZ01000022">
    <property type="protein sequence ID" value="KRK78724.1"/>
    <property type="molecule type" value="Genomic_DNA"/>
</dbReference>
<feature type="transmembrane region" description="Helical" evidence="1">
    <location>
        <begin position="111"/>
        <end position="136"/>
    </location>
</feature>
<evidence type="ECO:0000313" key="3">
    <source>
        <dbReference type="Proteomes" id="UP000051248"/>
    </source>
</evidence>
<protein>
    <submittedName>
        <fullName evidence="2">Cadmium binding protein</fullName>
    </submittedName>
</protein>
<gene>
    <name evidence="2" type="ORF">FD03_GL002501</name>
</gene>
<keyword evidence="3" id="KW-1185">Reference proteome</keyword>
<reference evidence="2 3" key="1">
    <citation type="journal article" date="2015" name="Genome Announc.">
        <title>Expanding the biotechnology potential of lactobacilli through comparative genomics of 213 strains and associated genera.</title>
        <authorList>
            <person name="Sun Z."/>
            <person name="Harris H.M."/>
            <person name="McCann A."/>
            <person name="Guo C."/>
            <person name="Argimon S."/>
            <person name="Zhang W."/>
            <person name="Yang X."/>
            <person name="Jeffery I.B."/>
            <person name="Cooney J.C."/>
            <person name="Kagawa T.F."/>
            <person name="Liu W."/>
            <person name="Song Y."/>
            <person name="Salvetti E."/>
            <person name="Wrobel A."/>
            <person name="Rasinkangas P."/>
            <person name="Parkhill J."/>
            <person name="Rea M.C."/>
            <person name="O'Sullivan O."/>
            <person name="Ritari J."/>
            <person name="Douillard F.P."/>
            <person name="Paul Ross R."/>
            <person name="Yang R."/>
            <person name="Briner A.E."/>
            <person name="Felis G.E."/>
            <person name="de Vos W.M."/>
            <person name="Barrangou R."/>
            <person name="Klaenhammer T.R."/>
            <person name="Caufield P.W."/>
            <person name="Cui Y."/>
            <person name="Zhang H."/>
            <person name="O'Toole P.W."/>
        </authorList>
    </citation>
    <scope>NUCLEOTIDE SEQUENCE [LARGE SCALE GENOMIC DNA]</scope>
    <source>
        <strain evidence="2 3">DSM 19682</strain>
    </source>
</reference>
<dbReference type="Proteomes" id="UP000051248">
    <property type="component" value="Unassembled WGS sequence"/>
</dbReference>
<comment type="caution">
    <text evidence="2">The sequence shown here is derived from an EMBL/GenBank/DDBJ whole genome shotgun (WGS) entry which is preliminary data.</text>
</comment>
<evidence type="ECO:0000256" key="1">
    <source>
        <dbReference type="SAM" id="Phobius"/>
    </source>
</evidence>
<feature type="transmembrane region" description="Helical" evidence="1">
    <location>
        <begin position="44"/>
        <end position="62"/>
    </location>
</feature>
<feature type="transmembrane region" description="Helical" evidence="1">
    <location>
        <begin position="148"/>
        <end position="166"/>
    </location>
</feature>
<keyword evidence="1" id="KW-1133">Transmembrane helix</keyword>
<feature type="transmembrane region" description="Helical" evidence="1">
    <location>
        <begin position="82"/>
        <end position="105"/>
    </location>
</feature>
<dbReference type="AlphaFoldDB" id="A0A0R1KDC7"/>
<feature type="transmembrane region" description="Helical" evidence="1">
    <location>
        <begin position="13"/>
        <end position="38"/>
    </location>
</feature>
<evidence type="ECO:0000313" key="2">
    <source>
        <dbReference type="EMBL" id="KRK78724.1"/>
    </source>
</evidence>
<accession>A0A0R1KDC7</accession>
<keyword evidence="1" id="KW-0472">Membrane</keyword>
<dbReference type="STRING" id="1423775.FD03_GL002501"/>
<organism evidence="2 3">
    <name type="scientific">Companilactobacillus nodensis DSM 19682 = JCM 14932 = NBRC 107160</name>
    <dbReference type="NCBI Taxonomy" id="1423775"/>
    <lineage>
        <taxon>Bacteria</taxon>
        <taxon>Bacillati</taxon>
        <taxon>Bacillota</taxon>
        <taxon>Bacilli</taxon>
        <taxon>Lactobacillales</taxon>
        <taxon>Lactobacillaceae</taxon>
        <taxon>Companilactobacillus</taxon>
    </lineage>
</organism>
<dbReference type="PATRIC" id="fig|1423775.4.peg.2544"/>
<name>A0A0R1KDC7_9LACO</name>
<dbReference type="Pfam" id="PF03596">
    <property type="entry name" value="Cad"/>
    <property type="match status" value="1"/>
</dbReference>
<keyword evidence="1" id="KW-0812">Transmembrane</keyword>
<proteinExistence type="predicted"/>
<sequence length="176" mass="19235">MVIFGSTKSNQKWLVYLGDILGTSILVISSLVLAIILGFVPEDWMLGLLGIIPVLMGVKLLLFGENDDDDAVENGMKKQSSVVLNVALITVATCGADNIGIYVPIFVQSNLTSLIIILITFFFMLTIFCYIGNLLVRIPKVADLLEKWGRYITAIVYIFIGTGILLESGTFAHFLG</sequence>
<dbReference type="eggNOG" id="COG4300">
    <property type="taxonomic scope" value="Bacteria"/>
</dbReference>